<accession>X0XJF6</accession>
<sequence>MKVTQIITESPRMLIINLKVAFCSPSMKFNKFDKNIGYKLKITNPKDPIK</sequence>
<protein>
    <submittedName>
        <fullName evidence="1">Uncharacterized protein</fullName>
    </submittedName>
</protein>
<reference evidence="1" key="1">
    <citation type="journal article" date="2014" name="Front. Microbiol.">
        <title>High frequency of phylogenetically diverse reductive dehalogenase-homologous genes in deep subseafloor sedimentary metagenomes.</title>
        <authorList>
            <person name="Kawai M."/>
            <person name="Futagami T."/>
            <person name="Toyoda A."/>
            <person name="Takaki Y."/>
            <person name="Nishi S."/>
            <person name="Hori S."/>
            <person name="Arai W."/>
            <person name="Tsubouchi T."/>
            <person name="Morono Y."/>
            <person name="Uchiyama I."/>
            <person name="Ito T."/>
            <person name="Fujiyama A."/>
            <person name="Inagaki F."/>
            <person name="Takami H."/>
        </authorList>
    </citation>
    <scope>NUCLEOTIDE SEQUENCE</scope>
    <source>
        <strain evidence="1">Expedition CK06-06</strain>
    </source>
</reference>
<name>X0XJF6_9ZZZZ</name>
<gene>
    <name evidence="1" type="ORF">S01H1_74425</name>
</gene>
<evidence type="ECO:0000313" key="1">
    <source>
        <dbReference type="EMBL" id="GAG36788.1"/>
    </source>
</evidence>
<comment type="caution">
    <text evidence="1">The sequence shown here is derived from an EMBL/GenBank/DDBJ whole genome shotgun (WGS) entry which is preliminary data.</text>
</comment>
<proteinExistence type="predicted"/>
<organism evidence="1">
    <name type="scientific">marine sediment metagenome</name>
    <dbReference type="NCBI Taxonomy" id="412755"/>
    <lineage>
        <taxon>unclassified sequences</taxon>
        <taxon>metagenomes</taxon>
        <taxon>ecological metagenomes</taxon>
    </lineage>
</organism>
<dbReference type="EMBL" id="BARS01049792">
    <property type="protein sequence ID" value="GAG36788.1"/>
    <property type="molecule type" value="Genomic_DNA"/>
</dbReference>
<dbReference type="AlphaFoldDB" id="X0XJF6"/>